<evidence type="ECO:0000313" key="4">
    <source>
        <dbReference type="Proteomes" id="UP000070255"/>
    </source>
</evidence>
<feature type="domain" description="SpoVT-AbrB" evidence="2">
    <location>
        <begin position="6"/>
        <end position="48"/>
    </location>
</feature>
<dbReference type="InterPro" id="IPR007159">
    <property type="entry name" value="SpoVT-AbrB_dom"/>
</dbReference>
<dbReference type="PROSITE" id="PS51740">
    <property type="entry name" value="SPOVT_ABRB"/>
    <property type="match status" value="1"/>
</dbReference>
<dbReference type="InterPro" id="IPR037914">
    <property type="entry name" value="SpoVT-AbrB_sf"/>
</dbReference>
<gene>
    <name evidence="3" type="ORF">WS72_19155</name>
</gene>
<reference evidence="3 4" key="1">
    <citation type="submission" date="2015-11" db="EMBL/GenBank/DDBJ databases">
        <authorList>
            <person name="Sahl J."/>
            <person name="Wagner D."/>
            <person name="Keim P."/>
        </authorList>
    </citation>
    <scope>NUCLEOTIDE SEQUENCE [LARGE SCALE GENOMIC DNA]</scope>
    <source>
        <strain evidence="3 4">BDU18</strain>
    </source>
</reference>
<keyword evidence="1" id="KW-0238">DNA-binding</keyword>
<dbReference type="Pfam" id="PF04014">
    <property type="entry name" value="MazE_antitoxin"/>
    <property type="match status" value="1"/>
</dbReference>
<name>A0ABR5TCG0_9BURK</name>
<evidence type="ECO:0000256" key="1">
    <source>
        <dbReference type="PROSITE-ProRule" id="PRU01076"/>
    </source>
</evidence>
<dbReference type="EMBL" id="LNJQ01000003">
    <property type="protein sequence ID" value="KWZ39531.1"/>
    <property type="molecule type" value="Genomic_DNA"/>
</dbReference>
<dbReference type="Proteomes" id="UP000070255">
    <property type="component" value="Unassembled WGS sequence"/>
</dbReference>
<keyword evidence="4" id="KW-1185">Reference proteome</keyword>
<dbReference type="SUPFAM" id="SSF89447">
    <property type="entry name" value="AbrB/MazE/MraZ-like"/>
    <property type="match status" value="1"/>
</dbReference>
<evidence type="ECO:0000259" key="2">
    <source>
        <dbReference type="PROSITE" id="PS51740"/>
    </source>
</evidence>
<comment type="caution">
    <text evidence="3">The sequence shown here is derived from an EMBL/GenBank/DDBJ whole genome shotgun (WGS) entry which is preliminary data.</text>
</comment>
<proteinExistence type="predicted"/>
<sequence>MLERTAKLFKNGSSQAVRLPADFRFGGDEVFIARDEAAGHVMLSSRPITSTWDCFCELVDAADVPANFLADRPMNAITFGGGR</sequence>
<evidence type="ECO:0000313" key="3">
    <source>
        <dbReference type="EMBL" id="KWZ39531.1"/>
    </source>
</evidence>
<accession>A0ABR5TCG0</accession>
<dbReference type="RefSeq" id="WP_059647391.1">
    <property type="nucleotide sequence ID" value="NZ_CP013423.1"/>
</dbReference>
<protein>
    <submittedName>
        <fullName evidence="3">AbrB family transcriptional regulator</fullName>
    </submittedName>
</protein>
<organism evidence="3 4">
    <name type="scientific">Burkholderia savannae</name>
    <dbReference type="NCBI Taxonomy" id="1637837"/>
    <lineage>
        <taxon>Bacteria</taxon>
        <taxon>Pseudomonadati</taxon>
        <taxon>Pseudomonadota</taxon>
        <taxon>Betaproteobacteria</taxon>
        <taxon>Burkholderiales</taxon>
        <taxon>Burkholderiaceae</taxon>
        <taxon>Burkholderia</taxon>
        <taxon>pseudomallei group</taxon>
    </lineage>
</organism>
<dbReference type="Gene3D" id="2.10.260.10">
    <property type="match status" value="1"/>
</dbReference>